<dbReference type="EMBL" id="CP033923">
    <property type="protein sequence ID" value="AZA93490.1"/>
    <property type="molecule type" value="Genomic_DNA"/>
</dbReference>
<organism evidence="1 2">
    <name type="scientific">Chryseobacterium nakagawai</name>
    <dbReference type="NCBI Taxonomy" id="1241982"/>
    <lineage>
        <taxon>Bacteria</taxon>
        <taxon>Pseudomonadati</taxon>
        <taxon>Bacteroidota</taxon>
        <taxon>Flavobacteriia</taxon>
        <taxon>Flavobacteriales</taxon>
        <taxon>Weeksellaceae</taxon>
        <taxon>Chryseobacterium group</taxon>
        <taxon>Chryseobacterium</taxon>
    </lineage>
</organism>
<dbReference type="PROSITE" id="PS51257">
    <property type="entry name" value="PROKAR_LIPOPROTEIN"/>
    <property type="match status" value="1"/>
</dbReference>
<dbReference type="KEGG" id="cnk:EG343_24210"/>
<evidence type="ECO:0000313" key="2">
    <source>
        <dbReference type="Proteomes" id="UP000278288"/>
    </source>
</evidence>
<sequence length="501" mass="58640">MKYILQAFIGLLLLQSCQSDELKVSFKTIEISIPGTLGPSLKHHSKYYCYFEKDNPLGSNTLVDFYILDENGKTEAHIPPPPILFSDYTLSVKNDTVFTTHYHNYSSFYLDEKQKKWIRTSKTTDIVFKDKNYTIDSNTSGIGCYETKFIDHKTRQQYEIYLENPMVNKVNNSYYITSTDYILKISDPKKMEIAGQSNSKDHYCSSQNIDSFKGAEIQYKNELPNMFKFSIATSFAVKNQLYHLYSEDGSTKIAVLKNKEFVTIFEFKDDIHPYRKHYDSMSFIPGNEYQTLRFSTKNPHTYGIIEIDKNKFNVITFKNTYREPILGEPYTKAWVEKNFMDFYTHFNTLSINQINRIEQKENALNLTQLGLYNGFPTVSSDDFPTVYQKIERKYIHLITSYYYSHQNKLLKLIEFEWIPQSYSALSNEDDIKVRESLDTQKIFKSKYTWLHAFLKQKLGEPVSETANGPSYMSAKWETGTEVIELSYYSSTTLTLYKKQNN</sequence>
<protein>
    <recommendedName>
        <fullName evidence="3">Lipoprotein</fullName>
    </recommendedName>
</protein>
<evidence type="ECO:0000313" key="1">
    <source>
        <dbReference type="EMBL" id="AZA93490.1"/>
    </source>
</evidence>
<reference evidence="1 2" key="1">
    <citation type="submission" date="2018-11" db="EMBL/GenBank/DDBJ databases">
        <title>Proposal to divide the Flavobacteriaceae and reorganize its genera based on Amino Acid Identity values calculated from whole genome sequences.</title>
        <authorList>
            <person name="Nicholson A.C."/>
            <person name="Gulvik C.A."/>
            <person name="Whitney A.M."/>
            <person name="Humrighouse B.W."/>
            <person name="Bell M."/>
            <person name="Holmes B."/>
            <person name="Steigerwalt A.G."/>
            <person name="Villarma A."/>
            <person name="Sheth M."/>
            <person name="Batra D."/>
            <person name="Pryor J."/>
            <person name="Bernardet J.-F."/>
            <person name="Hugo C."/>
            <person name="Kampfer P."/>
            <person name="Newman J."/>
            <person name="McQuiston J.R."/>
        </authorList>
    </citation>
    <scope>NUCLEOTIDE SEQUENCE [LARGE SCALE GENOMIC DNA]</scope>
    <source>
        <strain evidence="1 2">G0041</strain>
    </source>
</reference>
<dbReference type="Proteomes" id="UP000278288">
    <property type="component" value="Chromosome"/>
</dbReference>
<keyword evidence="2" id="KW-1185">Reference proteome</keyword>
<accession>A0AAD0YR79</accession>
<gene>
    <name evidence="1" type="ORF">EG343_24210</name>
</gene>
<evidence type="ECO:0008006" key="3">
    <source>
        <dbReference type="Google" id="ProtNLM"/>
    </source>
</evidence>
<dbReference type="RefSeq" id="WP_123860287.1">
    <property type="nucleotide sequence ID" value="NZ_CP033923.1"/>
</dbReference>
<name>A0AAD0YR79_CHRNA</name>
<dbReference type="AlphaFoldDB" id="A0AAD0YR79"/>
<proteinExistence type="predicted"/>